<dbReference type="Proteomes" id="UP000260759">
    <property type="component" value="Unassembled WGS sequence"/>
</dbReference>
<proteinExistence type="predicted"/>
<name>A0A3E5EXR2_BACUN</name>
<dbReference type="RefSeq" id="WP_117600629.1">
    <property type="nucleotide sequence ID" value="NZ_QSVA01000009.1"/>
</dbReference>
<evidence type="ECO:0000313" key="2">
    <source>
        <dbReference type="Proteomes" id="UP000260759"/>
    </source>
</evidence>
<dbReference type="EMBL" id="QSVA01000009">
    <property type="protein sequence ID" value="RGN93588.1"/>
    <property type="molecule type" value="Genomic_DNA"/>
</dbReference>
<reference evidence="1 2" key="1">
    <citation type="submission" date="2018-08" db="EMBL/GenBank/DDBJ databases">
        <title>A genome reference for cultivated species of the human gut microbiota.</title>
        <authorList>
            <person name="Zou Y."/>
            <person name="Xue W."/>
            <person name="Luo G."/>
        </authorList>
    </citation>
    <scope>NUCLEOTIDE SEQUENCE [LARGE SCALE GENOMIC DNA]</scope>
    <source>
        <strain evidence="1 2">OM03-4</strain>
    </source>
</reference>
<organism evidence="1 2">
    <name type="scientific">Bacteroides uniformis</name>
    <dbReference type="NCBI Taxonomy" id="820"/>
    <lineage>
        <taxon>Bacteria</taxon>
        <taxon>Pseudomonadati</taxon>
        <taxon>Bacteroidota</taxon>
        <taxon>Bacteroidia</taxon>
        <taxon>Bacteroidales</taxon>
        <taxon>Bacteroidaceae</taxon>
        <taxon>Bacteroides</taxon>
    </lineage>
</organism>
<dbReference type="AlphaFoldDB" id="A0A3E5EXR2"/>
<evidence type="ECO:0000313" key="1">
    <source>
        <dbReference type="EMBL" id="RGN93588.1"/>
    </source>
</evidence>
<comment type="caution">
    <text evidence="1">The sequence shown here is derived from an EMBL/GenBank/DDBJ whole genome shotgun (WGS) entry which is preliminary data.</text>
</comment>
<sequence>MEDRRKKVKAILCEELDNLRQRIIENHIRAGQRASGKTIKSLHVVVDDNHGTLYGRQAFGVLEVGRASGKVPKGFYKIIQQWMIDKGIQVERPRSFAYLVARKIATEGTSLYRSGTYEDIYTTNVEQTIRDIMDRVFGILVDDVTHINLHSNENS</sequence>
<protein>
    <submittedName>
        <fullName evidence="1">Uncharacterized protein</fullName>
    </submittedName>
</protein>
<gene>
    <name evidence="1" type="ORF">DXB37_12020</name>
</gene>
<accession>A0A3E5EXR2</accession>